<dbReference type="Proteomes" id="UP001246690">
    <property type="component" value="Chromosome"/>
</dbReference>
<name>A0ABY9S5R9_9ENTR</name>
<gene>
    <name evidence="1" type="ORF">RHD99_13285</name>
</gene>
<evidence type="ECO:0000313" key="2">
    <source>
        <dbReference type="Proteomes" id="UP001246690"/>
    </source>
</evidence>
<organism evidence="1 2">
    <name type="scientific">Buttiauxella selenatireducens</name>
    <dbReference type="NCBI Taxonomy" id="3073902"/>
    <lineage>
        <taxon>Bacteria</taxon>
        <taxon>Pseudomonadati</taxon>
        <taxon>Pseudomonadota</taxon>
        <taxon>Gammaproteobacteria</taxon>
        <taxon>Enterobacterales</taxon>
        <taxon>Enterobacteriaceae</taxon>
        <taxon>Buttiauxella</taxon>
    </lineage>
</organism>
<dbReference type="EMBL" id="CP133838">
    <property type="protein sequence ID" value="WMY72461.1"/>
    <property type="molecule type" value="Genomic_DNA"/>
</dbReference>
<reference evidence="1 2" key="1">
    <citation type="submission" date="2023-09" db="EMBL/GenBank/DDBJ databases">
        <title>Buttiauxella selenatireducens sp. nov., isolated from the rhizosphere of Cardamine hupingshanesis.</title>
        <authorList>
            <person name="Zhang S."/>
            <person name="Xu Z."/>
            <person name="Wang H."/>
            <person name="Guo Y."/>
        </authorList>
    </citation>
    <scope>NUCLEOTIDE SEQUENCE [LARGE SCALE GENOMIC DNA]</scope>
    <source>
        <strain evidence="1 2">R73</strain>
    </source>
</reference>
<keyword evidence="2" id="KW-1185">Reference proteome</keyword>
<protein>
    <submittedName>
        <fullName evidence="1">Uncharacterized protein</fullName>
    </submittedName>
</protein>
<evidence type="ECO:0000313" key="1">
    <source>
        <dbReference type="EMBL" id="WMY72461.1"/>
    </source>
</evidence>
<proteinExistence type="predicted"/>
<accession>A0ABY9S5R9</accession>
<sequence length="86" mass="9705">MSQKTLSDILHRQARNAIGWLSQKIPGTEHYTPKDLALDVLITMIKHAPKKACKPYDDTQLNGYYFDGPEGPGTYIDGYRIDNHGD</sequence>
<dbReference type="RefSeq" id="WP_309874377.1">
    <property type="nucleotide sequence ID" value="NZ_CP133838.1"/>
</dbReference>